<evidence type="ECO:0000256" key="1">
    <source>
        <dbReference type="ARBA" id="ARBA00004651"/>
    </source>
</evidence>
<feature type="transmembrane region" description="Helical" evidence="8">
    <location>
        <begin position="402"/>
        <end position="426"/>
    </location>
</feature>
<keyword evidence="2" id="KW-1003">Cell membrane</keyword>
<feature type="transmembrane region" description="Helical" evidence="8">
    <location>
        <begin position="298"/>
        <end position="317"/>
    </location>
</feature>
<evidence type="ECO:0000313" key="10">
    <source>
        <dbReference type="Proteomes" id="UP001247542"/>
    </source>
</evidence>
<feature type="transmembrane region" description="Helical" evidence="8">
    <location>
        <begin position="502"/>
        <end position="529"/>
    </location>
</feature>
<evidence type="ECO:0000256" key="5">
    <source>
        <dbReference type="ARBA" id="ARBA00022984"/>
    </source>
</evidence>
<dbReference type="PRINTS" id="PR01806">
    <property type="entry name" value="VIRFACTRMVIN"/>
</dbReference>
<keyword evidence="10" id="KW-1185">Reference proteome</keyword>
<feature type="transmembrane region" description="Helical" evidence="8">
    <location>
        <begin position="183"/>
        <end position="203"/>
    </location>
</feature>
<name>A0ABU3IDM6_9ACTO</name>
<organism evidence="9 10">
    <name type="scientific">Gleimia hominis</name>
    <dbReference type="NCBI Taxonomy" id="595468"/>
    <lineage>
        <taxon>Bacteria</taxon>
        <taxon>Bacillati</taxon>
        <taxon>Actinomycetota</taxon>
        <taxon>Actinomycetes</taxon>
        <taxon>Actinomycetales</taxon>
        <taxon>Actinomycetaceae</taxon>
        <taxon>Gleimia</taxon>
    </lineage>
</organism>
<dbReference type="RefSeq" id="WP_313274422.1">
    <property type="nucleotide sequence ID" value="NZ_JASXSX010000005.1"/>
</dbReference>
<feature type="transmembrane region" description="Helical" evidence="8">
    <location>
        <begin position="209"/>
        <end position="232"/>
    </location>
</feature>
<gene>
    <name evidence="9" type="ORF">QS713_08350</name>
</gene>
<dbReference type="Proteomes" id="UP001247542">
    <property type="component" value="Unassembled WGS sequence"/>
</dbReference>
<evidence type="ECO:0000256" key="8">
    <source>
        <dbReference type="SAM" id="Phobius"/>
    </source>
</evidence>
<feature type="transmembrane region" description="Helical" evidence="8">
    <location>
        <begin position="105"/>
        <end position="131"/>
    </location>
</feature>
<dbReference type="PANTHER" id="PTHR47019:SF1">
    <property type="entry name" value="LIPID II FLIPPASE MURJ"/>
    <property type="match status" value="1"/>
</dbReference>
<dbReference type="InterPro" id="IPR051050">
    <property type="entry name" value="Lipid_II_flippase_MurJ/MviN"/>
</dbReference>
<dbReference type="PANTHER" id="PTHR47019">
    <property type="entry name" value="LIPID II FLIPPASE MURJ"/>
    <property type="match status" value="1"/>
</dbReference>
<evidence type="ECO:0000256" key="2">
    <source>
        <dbReference type="ARBA" id="ARBA00022475"/>
    </source>
</evidence>
<feature type="transmembrane region" description="Helical" evidence="8">
    <location>
        <begin position="432"/>
        <end position="458"/>
    </location>
</feature>
<keyword evidence="6 8" id="KW-1133">Transmembrane helix</keyword>
<reference evidence="9 10" key="1">
    <citation type="submission" date="2023-06" db="EMBL/GenBank/DDBJ databases">
        <title>Draft genome sequence of Gleimia hominis type strain CCUG 57540T.</title>
        <authorList>
            <person name="Salva-Serra F."/>
            <person name="Cardew S."/>
            <person name="Jensie Markopoulos S."/>
            <person name="Ohlen M."/>
            <person name="Inganas E."/>
            <person name="Svensson-Stadler L."/>
            <person name="Moore E.R.B."/>
        </authorList>
    </citation>
    <scope>NUCLEOTIDE SEQUENCE [LARGE SCALE GENOMIC DNA]</scope>
    <source>
        <strain evidence="9 10">CCUG 57540</strain>
    </source>
</reference>
<evidence type="ECO:0000313" key="9">
    <source>
        <dbReference type="EMBL" id="MDT3768066.1"/>
    </source>
</evidence>
<protein>
    <submittedName>
        <fullName evidence="9">Lipid II flippase MurJ</fullName>
    </submittedName>
</protein>
<keyword evidence="4" id="KW-0133">Cell shape</keyword>
<keyword evidence="3 8" id="KW-0812">Transmembrane</keyword>
<feature type="transmembrane region" description="Helical" evidence="8">
    <location>
        <begin position="470"/>
        <end position="496"/>
    </location>
</feature>
<feature type="transmembrane region" description="Helical" evidence="8">
    <location>
        <begin position="15"/>
        <end position="36"/>
    </location>
</feature>
<accession>A0ABU3IDM6</accession>
<feature type="transmembrane region" description="Helical" evidence="8">
    <location>
        <begin position="338"/>
        <end position="358"/>
    </location>
</feature>
<sequence length="548" mass="57488">MSNESSSVPRRATRLFNAALTKVGLGTVGMLALATLASRAFGFLRWMAQSAFVGSGSLAGAYASANQVPNIIFEIVIGGALSGITVPLLAGLVKRGLKDDTSRIASALLTWVTLTLSILAVGVCAGAPLIAQLIPVPADTVIADQHALLTTFLRIFAWQIPLYGVSIVLTGTLQAHKRFIWPALMPLISSVVTIGTFVVYAAVTDPHVGVLVLGWGTTLGAASLSLPLLVPVSRLGVRLRPTLNLRRSEARRAWALGMSGVGALIAQQVSVVAGLWALRTYGEGGTVAIFQYTQAVYWLPHAVFIYPLVTAAFPILSEHGEQGCSSIFERTCARSAQRVSVGALAGVSLLVAMAPVAARFFNLLTPVPGMHTALCVMAPSLWGYALLYFGQRALLAVGQPRRAWQVAALSWLGVAAATLVLARVLTPAEGSGYWAITAFAAAHTVGLTLGGLVVLFTIRRQCSPACLSGYWGVLVRAAALLIPLSALCYACTRLIVTWGQGFLQGLLACIAAALVGMGLLAACIMTIGAKSVLAILRTRISESDEDDC</sequence>
<comment type="caution">
    <text evidence="9">The sequence shown here is derived from an EMBL/GenBank/DDBJ whole genome shotgun (WGS) entry which is preliminary data.</text>
</comment>
<keyword evidence="7 8" id="KW-0472">Membrane</keyword>
<feature type="transmembrane region" description="Helical" evidence="8">
    <location>
        <begin position="71"/>
        <end position="93"/>
    </location>
</feature>
<evidence type="ECO:0000256" key="6">
    <source>
        <dbReference type="ARBA" id="ARBA00022989"/>
    </source>
</evidence>
<dbReference type="Pfam" id="PF03023">
    <property type="entry name" value="MurJ"/>
    <property type="match status" value="1"/>
</dbReference>
<feature type="transmembrane region" description="Helical" evidence="8">
    <location>
        <begin position="253"/>
        <end position="278"/>
    </location>
</feature>
<feature type="transmembrane region" description="Helical" evidence="8">
    <location>
        <begin position="151"/>
        <end position="171"/>
    </location>
</feature>
<keyword evidence="5" id="KW-0573">Peptidoglycan synthesis</keyword>
<evidence type="ECO:0000256" key="7">
    <source>
        <dbReference type="ARBA" id="ARBA00023136"/>
    </source>
</evidence>
<evidence type="ECO:0000256" key="3">
    <source>
        <dbReference type="ARBA" id="ARBA00022692"/>
    </source>
</evidence>
<dbReference type="InterPro" id="IPR004268">
    <property type="entry name" value="MurJ"/>
</dbReference>
<feature type="transmembrane region" description="Helical" evidence="8">
    <location>
        <begin position="370"/>
        <end position="390"/>
    </location>
</feature>
<evidence type="ECO:0000256" key="4">
    <source>
        <dbReference type="ARBA" id="ARBA00022960"/>
    </source>
</evidence>
<dbReference type="EMBL" id="JASXSX010000005">
    <property type="protein sequence ID" value="MDT3768066.1"/>
    <property type="molecule type" value="Genomic_DNA"/>
</dbReference>
<comment type="subcellular location">
    <subcellularLocation>
        <location evidence="1">Cell membrane</location>
        <topology evidence="1">Multi-pass membrane protein</topology>
    </subcellularLocation>
</comment>
<proteinExistence type="predicted"/>